<accession>A0A699JK23</accession>
<comment type="caution">
    <text evidence="2">The sequence shown here is derived from an EMBL/GenBank/DDBJ whole genome shotgun (WGS) entry which is preliminary data.</text>
</comment>
<feature type="signal peptide" evidence="1">
    <location>
        <begin position="1"/>
        <end position="24"/>
    </location>
</feature>
<dbReference type="AlphaFoldDB" id="A0A699JK23"/>
<evidence type="ECO:0000256" key="1">
    <source>
        <dbReference type="SAM" id="SignalP"/>
    </source>
</evidence>
<feature type="chain" id="PRO_5025393205" evidence="1">
    <location>
        <begin position="25"/>
        <end position="113"/>
    </location>
</feature>
<sequence>MFKVFNRCLTLSLLWWDFIHYVQQKKSIIQYPRFTKLIIADIMKKYESIPKILKEDYHLIKDNTRLVVYTIRKVTVKGMLIPNDLLTNEIQDTHAYKDYEETYRGIEVPVTQP</sequence>
<proteinExistence type="predicted"/>
<dbReference type="EMBL" id="BKCJ010420124">
    <property type="protein sequence ID" value="GFA41607.1"/>
    <property type="molecule type" value="Genomic_DNA"/>
</dbReference>
<keyword evidence="1" id="KW-0732">Signal</keyword>
<reference evidence="2" key="1">
    <citation type="journal article" date="2019" name="Sci. Rep.">
        <title>Draft genome of Tanacetum cinerariifolium, the natural source of mosquito coil.</title>
        <authorList>
            <person name="Yamashiro T."/>
            <person name="Shiraishi A."/>
            <person name="Satake H."/>
            <person name="Nakayama K."/>
        </authorList>
    </citation>
    <scope>NUCLEOTIDE SEQUENCE</scope>
</reference>
<name>A0A699JK23_TANCI</name>
<gene>
    <name evidence="2" type="ORF">Tci_613579</name>
</gene>
<protein>
    <submittedName>
        <fullName evidence="2">Uncharacterized protein</fullName>
    </submittedName>
</protein>
<evidence type="ECO:0000313" key="2">
    <source>
        <dbReference type="EMBL" id="GFA41607.1"/>
    </source>
</evidence>
<organism evidence="2">
    <name type="scientific">Tanacetum cinerariifolium</name>
    <name type="common">Dalmatian daisy</name>
    <name type="synonym">Chrysanthemum cinerariifolium</name>
    <dbReference type="NCBI Taxonomy" id="118510"/>
    <lineage>
        <taxon>Eukaryota</taxon>
        <taxon>Viridiplantae</taxon>
        <taxon>Streptophyta</taxon>
        <taxon>Embryophyta</taxon>
        <taxon>Tracheophyta</taxon>
        <taxon>Spermatophyta</taxon>
        <taxon>Magnoliopsida</taxon>
        <taxon>eudicotyledons</taxon>
        <taxon>Gunneridae</taxon>
        <taxon>Pentapetalae</taxon>
        <taxon>asterids</taxon>
        <taxon>campanulids</taxon>
        <taxon>Asterales</taxon>
        <taxon>Asteraceae</taxon>
        <taxon>Asteroideae</taxon>
        <taxon>Anthemideae</taxon>
        <taxon>Anthemidinae</taxon>
        <taxon>Tanacetum</taxon>
    </lineage>
</organism>